<evidence type="ECO:0000313" key="2">
    <source>
        <dbReference type="EMBL" id="NEZ47956.1"/>
    </source>
</evidence>
<reference evidence="2 3" key="1">
    <citation type="submission" date="2019-04" db="EMBL/GenBank/DDBJ databases">
        <title>Genome sequencing of Clostridium botulinum Groups I-IV and Clostridium butyricum.</title>
        <authorList>
            <person name="Brunt J."/>
            <person name="Van Vliet A.H.M."/>
            <person name="Stringer S.C."/>
            <person name="Carter A.T."/>
            <person name="Peck M.W."/>
        </authorList>
    </citation>
    <scope>NUCLEOTIDE SEQUENCE [LARGE SCALE GENOMIC DNA]</scope>
    <source>
        <strain evidence="2 3">IFR 18/094</strain>
    </source>
</reference>
<dbReference type="Pfam" id="PF24032">
    <property type="entry name" value="YQBQ"/>
    <property type="match status" value="1"/>
</dbReference>
<dbReference type="InterPro" id="IPR056937">
    <property type="entry name" value="YqbQ/XkdQ"/>
</dbReference>
<name>A0A6M0RCG6_9CLOT</name>
<organism evidence="2 3">
    <name type="scientific">Clostridium niameyense</name>
    <dbReference type="NCBI Taxonomy" id="1622073"/>
    <lineage>
        <taxon>Bacteria</taxon>
        <taxon>Bacillati</taxon>
        <taxon>Bacillota</taxon>
        <taxon>Clostridia</taxon>
        <taxon>Eubacteriales</taxon>
        <taxon>Clostridiaceae</taxon>
        <taxon>Clostridium</taxon>
    </lineage>
</organism>
<feature type="domain" description="YqbQ/XkdQ" evidence="1">
    <location>
        <begin position="22"/>
        <end position="319"/>
    </location>
</feature>
<dbReference type="AlphaFoldDB" id="A0A6M0RCG6"/>
<dbReference type="SUPFAM" id="SSF69279">
    <property type="entry name" value="Phage tail proteins"/>
    <property type="match status" value="1"/>
</dbReference>
<evidence type="ECO:0000313" key="3">
    <source>
        <dbReference type="Proteomes" id="UP000473885"/>
    </source>
</evidence>
<evidence type="ECO:0000259" key="1">
    <source>
        <dbReference type="Pfam" id="PF24032"/>
    </source>
</evidence>
<accession>A0A6M0RCG6</accession>
<gene>
    <name evidence="2" type="ORF">FDF74_12265</name>
</gene>
<dbReference type="Proteomes" id="UP000473885">
    <property type="component" value="Unassembled WGS sequence"/>
</dbReference>
<dbReference type="RefSeq" id="WP_163249911.1">
    <property type="nucleotide sequence ID" value="NZ_SXDP01000017.1"/>
</dbReference>
<proteinExistence type="predicted"/>
<keyword evidence="3" id="KW-1185">Reference proteome</keyword>
<comment type="caution">
    <text evidence="2">The sequence shown here is derived from an EMBL/GenBank/DDBJ whole genome shotgun (WGS) entry which is preliminary data.</text>
</comment>
<dbReference type="EMBL" id="SXDP01000017">
    <property type="protein sequence ID" value="NEZ47956.1"/>
    <property type="molecule type" value="Genomic_DNA"/>
</dbReference>
<sequence>MIKIYKNYNGKTEEITEFCTSISLSRSITEVSRKLEVSIVYPLTDPYQIRHQIGPSTKVWAILNNKEIFRGIVIDREINANDELHFTAFDYGFYLTRNKVTYNFSNTTADRAVRQILQEIEVQVGNIVNSNIKLNRLIAQKSVYDAIMELYTQVSKQTGKQYFITMSGTKVNVVRMGSKLTNKIIKPCKNVFTGDGNLLSFSYKDSMGNMVNKVKIYNDKNGCIGTVNNSYLIKNYGLLQENYVKEEDKNSTIVARNMIHGLDRDVNVEVLGNWDFRTGYAVQVQIPYISTLQNAIMYITADTHTWDMESNTFTTQLELSYVSKMDTKEG</sequence>
<protein>
    <submittedName>
        <fullName evidence="2">Terminase</fullName>
    </submittedName>
</protein>